<dbReference type="OrthoDB" id="8814754at2759"/>
<keyword evidence="2" id="KW-1185">Reference proteome</keyword>
<gene>
    <name evidence="1" type="ORF">scyTo_0025260</name>
</gene>
<sequence>MLNGRSINRLIQMELTGGLKNYPIREKGGMGLWKVLERLRQIYNLLPQDEVQDLTLITPKRESDQLFSELKGALEEEEQRMDDGWLRIKQWLLRYNPPEIDWTKVTACLQKRSGSVRIGRLRKVWIKH</sequence>
<evidence type="ECO:0000313" key="2">
    <source>
        <dbReference type="Proteomes" id="UP000288216"/>
    </source>
</evidence>
<dbReference type="AlphaFoldDB" id="A0A401QH00"/>
<dbReference type="EMBL" id="BFAA01079784">
    <property type="protein sequence ID" value="GCB84708.1"/>
    <property type="molecule type" value="Genomic_DNA"/>
</dbReference>
<dbReference type="STRING" id="75743.A0A401QH00"/>
<comment type="caution">
    <text evidence="1">The sequence shown here is derived from an EMBL/GenBank/DDBJ whole genome shotgun (WGS) entry which is preliminary data.</text>
</comment>
<reference evidence="1 2" key="1">
    <citation type="journal article" date="2018" name="Nat. Ecol. Evol.">
        <title>Shark genomes provide insights into elasmobranch evolution and the origin of vertebrates.</title>
        <authorList>
            <person name="Hara Y"/>
            <person name="Yamaguchi K"/>
            <person name="Onimaru K"/>
            <person name="Kadota M"/>
            <person name="Koyanagi M"/>
            <person name="Keeley SD"/>
            <person name="Tatsumi K"/>
            <person name="Tanaka K"/>
            <person name="Motone F"/>
            <person name="Kageyama Y"/>
            <person name="Nozu R"/>
            <person name="Adachi N"/>
            <person name="Nishimura O"/>
            <person name="Nakagawa R"/>
            <person name="Tanegashima C"/>
            <person name="Kiyatake I"/>
            <person name="Matsumoto R"/>
            <person name="Murakumo K"/>
            <person name="Nishida K"/>
            <person name="Terakita A"/>
            <person name="Kuratani S"/>
            <person name="Sato K"/>
            <person name="Hyodo S Kuraku.S."/>
        </authorList>
    </citation>
    <scope>NUCLEOTIDE SEQUENCE [LARGE SCALE GENOMIC DNA]</scope>
</reference>
<name>A0A401QH00_SCYTO</name>
<evidence type="ECO:0000313" key="1">
    <source>
        <dbReference type="EMBL" id="GCB84708.1"/>
    </source>
</evidence>
<accession>A0A401QH00</accession>
<protein>
    <submittedName>
        <fullName evidence="1">Uncharacterized protein</fullName>
    </submittedName>
</protein>
<dbReference type="Proteomes" id="UP000288216">
    <property type="component" value="Unassembled WGS sequence"/>
</dbReference>
<proteinExistence type="predicted"/>
<organism evidence="1 2">
    <name type="scientific">Scyliorhinus torazame</name>
    <name type="common">Cloudy catshark</name>
    <name type="synonym">Catulus torazame</name>
    <dbReference type="NCBI Taxonomy" id="75743"/>
    <lineage>
        <taxon>Eukaryota</taxon>
        <taxon>Metazoa</taxon>
        <taxon>Chordata</taxon>
        <taxon>Craniata</taxon>
        <taxon>Vertebrata</taxon>
        <taxon>Chondrichthyes</taxon>
        <taxon>Elasmobranchii</taxon>
        <taxon>Galeomorphii</taxon>
        <taxon>Galeoidea</taxon>
        <taxon>Carcharhiniformes</taxon>
        <taxon>Scyliorhinidae</taxon>
        <taxon>Scyliorhinus</taxon>
    </lineage>
</organism>